<dbReference type="OrthoDB" id="637682at2759"/>
<reference evidence="5" key="1">
    <citation type="submission" date="2025-08" db="UniProtKB">
        <authorList>
            <consortium name="RefSeq"/>
        </authorList>
    </citation>
    <scope>IDENTIFICATION</scope>
</reference>
<dbReference type="InterPro" id="IPR003690">
    <property type="entry name" value="MTERF"/>
</dbReference>
<evidence type="ECO:0000256" key="3">
    <source>
        <dbReference type="ARBA" id="ARBA00022946"/>
    </source>
</evidence>
<dbReference type="FunFam" id="1.25.70.10:FF:000001">
    <property type="entry name" value="Mitochondrial transcription termination factor-like"/>
    <property type="match status" value="1"/>
</dbReference>
<evidence type="ECO:0000313" key="5">
    <source>
        <dbReference type="RefSeq" id="XP_010251899.1"/>
    </source>
</evidence>
<dbReference type="InterPro" id="IPR038538">
    <property type="entry name" value="MTERF_sf"/>
</dbReference>
<dbReference type="Pfam" id="PF02536">
    <property type="entry name" value="mTERF"/>
    <property type="match status" value="1"/>
</dbReference>
<dbReference type="GO" id="GO:0003676">
    <property type="term" value="F:nucleic acid binding"/>
    <property type="evidence" value="ECO:0007669"/>
    <property type="project" value="InterPro"/>
</dbReference>
<dbReference type="OMA" id="IVWIMTW"/>
<organism evidence="4 5">
    <name type="scientific">Nelumbo nucifera</name>
    <name type="common">Sacred lotus</name>
    <dbReference type="NCBI Taxonomy" id="4432"/>
    <lineage>
        <taxon>Eukaryota</taxon>
        <taxon>Viridiplantae</taxon>
        <taxon>Streptophyta</taxon>
        <taxon>Embryophyta</taxon>
        <taxon>Tracheophyta</taxon>
        <taxon>Spermatophyta</taxon>
        <taxon>Magnoliopsida</taxon>
        <taxon>Proteales</taxon>
        <taxon>Nelumbonaceae</taxon>
        <taxon>Nelumbo</taxon>
    </lineage>
</organism>
<dbReference type="GeneID" id="104593637"/>
<evidence type="ECO:0000313" key="4">
    <source>
        <dbReference type="Proteomes" id="UP000189703"/>
    </source>
</evidence>
<dbReference type="GO" id="GO:0009658">
    <property type="term" value="P:chloroplast organization"/>
    <property type="evidence" value="ECO:0000318"/>
    <property type="project" value="GO_Central"/>
</dbReference>
<sequence>MSRFSYKLLLYLHLIQHPSPKFFTTVTSARVSADKTSSFTVQYLINSCGFPLETALSTSQKIQLDESCSHKHDSILSFLKSHGFSKTHIVKLLTRRPSVLQSSLEETLKPKIEFLLDIGFSGSALPNMLSSNPSILFRSLDDHLKPSYEILKTYLETKEKVLAAIRRSSWILTFPLKQTLEPNVSLLIREGVAIANISKLIMTQPRVVMQSTDRMPSIIRTVKKLGIPPSSTMFLHSVHVMTSMSESTWNRKMEAFKSFGWSEEQILLAFKQNPFCLACSEKKLNRAMDFFVNTMKLEPSLIISHPKLIMHALDTWVKPRYMVLKVLHSKKLIRSDTNFIAAILRKKSSFLATYVNKNLDQVPYLMDVYHGCISN</sequence>
<dbReference type="GO" id="GO:0009507">
    <property type="term" value="C:chloroplast"/>
    <property type="evidence" value="ECO:0000318"/>
    <property type="project" value="GO_Central"/>
</dbReference>
<dbReference type="AlphaFoldDB" id="A0A1U7ZG45"/>
<keyword evidence="3" id="KW-0809">Transit peptide</keyword>
<keyword evidence="2" id="KW-0805">Transcription regulation</keyword>
<evidence type="ECO:0000256" key="1">
    <source>
        <dbReference type="ARBA" id="ARBA00007692"/>
    </source>
</evidence>
<keyword evidence="4" id="KW-1185">Reference proteome</keyword>
<dbReference type="GO" id="GO:0006353">
    <property type="term" value="P:DNA-templated transcription termination"/>
    <property type="evidence" value="ECO:0007669"/>
    <property type="project" value="UniProtKB-KW"/>
</dbReference>
<dbReference type="PANTHER" id="PTHR13068:SF31">
    <property type="entry name" value="TRANSCRIPTION TERMINATION FACTOR MTERF2, CHLOROPLASTIC-LIKE"/>
    <property type="match status" value="1"/>
</dbReference>
<proteinExistence type="inferred from homology"/>
<name>A0A1U7ZG45_NELNU</name>
<dbReference type="SMART" id="SM00733">
    <property type="entry name" value="Mterf"/>
    <property type="match status" value="7"/>
</dbReference>
<gene>
    <name evidence="5" type="primary">LOC104593637</name>
</gene>
<dbReference type="Gene3D" id="1.25.70.10">
    <property type="entry name" value="Transcription termination factor 3, mitochondrial"/>
    <property type="match status" value="2"/>
</dbReference>
<evidence type="ECO:0000256" key="2">
    <source>
        <dbReference type="ARBA" id="ARBA00022472"/>
    </source>
</evidence>
<dbReference type="KEGG" id="nnu:104593637"/>
<keyword evidence="2" id="KW-0806">Transcription termination</keyword>
<dbReference type="InParanoid" id="A0A1U7ZG45"/>
<dbReference type="RefSeq" id="XP_010251899.1">
    <property type="nucleotide sequence ID" value="XM_010253597.2"/>
</dbReference>
<dbReference type="PANTHER" id="PTHR13068">
    <property type="entry name" value="CGI-12 PROTEIN-RELATED"/>
    <property type="match status" value="1"/>
</dbReference>
<comment type="similarity">
    <text evidence="1">Belongs to the mTERF family.</text>
</comment>
<dbReference type="Proteomes" id="UP000189703">
    <property type="component" value="Unplaced"/>
</dbReference>
<protein>
    <submittedName>
        <fullName evidence="5">Transcription termination factor MTERF8, chloroplastic-like</fullName>
    </submittedName>
</protein>
<keyword evidence="2" id="KW-0804">Transcription</keyword>
<dbReference type="eggNOG" id="KOG1267">
    <property type="taxonomic scope" value="Eukaryota"/>
</dbReference>
<accession>A0A1U7ZG45</accession>